<evidence type="ECO:0000313" key="12">
    <source>
        <dbReference type="Proteomes" id="UP000254771"/>
    </source>
</evidence>
<feature type="region of interest" description="Disordered" evidence="9">
    <location>
        <begin position="248"/>
        <end position="336"/>
    </location>
</feature>
<dbReference type="InterPro" id="IPR020094">
    <property type="entry name" value="TruA/RsuA/RluB/E/F_N"/>
</dbReference>
<dbReference type="GO" id="GO:0160139">
    <property type="term" value="F:23S rRNA pseudouridine(2605) synthase activity"/>
    <property type="evidence" value="ECO:0007669"/>
    <property type="project" value="UniProtKB-EC"/>
</dbReference>
<dbReference type="FunFam" id="3.30.70.580:FF:000009">
    <property type="entry name" value="Pseudouridine synthase"/>
    <property type="match status" value="1"/>
</dbReference>
<evidence type="ECO:0000256" key="6">
    <source>
        <dbReference type="ARBA" id="ARBA00037383"/>
    </source>
</evidence>
<keyword evidence="3 7" id="KW-0694">RNA-binding</keyword>
<evidence type="ECO:0000259" key="10">
    <source>
        <dbReference type="SMART" id="SM00363"/>
    </source>
</evidence>
<comment type="caution">
    <text evidence="11">The sequence shown here is derived from an EMBL/GenBank/DDBJ whole genome shotgun (WGS) entry which is preliminary data.</text>
</comment>
<dbReference type="Gene3D" id="3.30.70.580">
    <property type="entry name" value="Pseudouridine synthase I, catalytic domain, N-terminal subdomain"/>
    <property type="match status" value="1"/>
</dbReference>
<comment type="catalytic activity">
    <reaction evidence="5">
        <text>uridine(2605) in 23S rRNA = pseudouridine(2605) in 23S rRNA</text>
        <dbReference type="Rhea" id="RHEA:42520"/>
        <dbReference type="Rhea" id="RHEA-COMP:10095"/>
        <dbReference type="Rhea" id="RHEA-COMP:10096"/>
        <dbReference type="ChEBI" id="CHEBI:65314"/>
        <dbReference type="ChEBI" id="CHEBI:65315"/>
        <dbReference type="EC" id="5.4.99.22"/>
    </reaction>
</comment>
<dbReference type="FunFam" id="3.30.70.1560:FF:000001">
    <property type="entry name" value="Pseudouridine synthase"/>
    <property type="match status" value="1"/>
</dbReference>
<dbReference type="InterPro" id="IPR050343">
    <property type="entry name" value="RsuA_PseudoU_synthase"/>
</dbReference>
<dbReference type="Pfam" id="PF00849">
    <property type="entry name" value="PseudoU_synth_2"/>
    <property type="match status" value="1"/>
</dbReference>
<dbReference type="FunFam" id="3.10.290.10:FF:000003">
    <property type="entry name" value="Pseudouridine synthase"/>
    <property type="match status" value="1"/>
</dbReference>
<dbReference type="InterPro" id="IPR000748">
    <property type="entry name" value="PsdUridine_synth_RsuA/RluB/E/F"/>
</dbReference>
<dbReference type="InterPro" id="IPR036986">
    <property type="entry name" value="S4_RNA-bd_sf"/>
</dbReference>
<evidence type="ECO:0000256" key="1">
    <source>
        <dbReference type="ARBA" id="ARBA00008348"/>
    </source>
</evidence>
<dbReference type="PANTHER" id="PTHR47683">
    <property type="entry name" value="PSEUDOURIDINE SYNTHASE FAMILY PROTEIN-RELATED"/>
    <property type="match status" value="1"/>
</dbReference>
<dbReference type="InterPro" id="IPR006145">
    <property type="entry name" value="PsdUridine_synth_RsuA/RluA"/>
</dbReference>
<accession>A0A370DMZ4</accession>
<evidence type="ECO:0000256" key="2">
    <source>
        <dbReference type="ARBA" id="ARBA00022552"/>
    </source>
</evidence>
<evidence type="ECO:0000256" key="5">
    <source>
        <dbReference type="ARBA" id="ARBA00036944"/>
    </source>
</evidence>
<dbReference type="EC" id="5.4.99.-" evidence="8"/>
<proteinExistence type="inferred from homology"/>
<dbReference type="SUPFAM" id="SSF55174">
    <property type="entry name" value="Alpha-L RNA-binding motif"/>
    <property type="match status" value="1"/>
</dbReference>
<dbReference type="PROSITE" id="PS01149">
    <property type="entry name" value="PSI_RSU"/>
    <property type="match status" value="1"/>
</dbReference>
<dbReference type="NCBIfam" id="NF007976">
    <property type="entry name" value="PRK10700.1"/>
    <property type="match status" value="1"/>
</dbReference>
<keyword evidence="12" id="KW-1185">Reference proteome</keyword>
<dbReference type="AlphaFoldDB" id="A0A370DMZ4"/>
<dbReference type="Gene3D" id="3.30.70.1560">
    <property type="entry name" value="Alpha-L RNA-binding motif"/>
    <property type="match status" value="1"/>
</dbReference>
<dbReference type="SMART" id="SM00363">
    <property type="entry name" value="S4"/>
    <property type="match status" value="1"/>
</dbReference>
<dbReference type="GO" id="GO:0005829">
    <property type="term" value="C:cytosol"/>
    <property type="evidence" value="ECO:0007669"/>
    <property type="project" value="UniProtKB-ARBA"/>
</dbReference>
<gene>
    <name evidence="11" type="ORF">DIZ78_08425</name>
</gene>
<dbReference type="InterPro" id="IPR002942">
    <property type="entry name" value="S4_RNA-bd"/>
</dbReference>
<dbReference type="GO" id="GO:0000455">
    <property type="term" value="P:enzyme-directed rRNA pseudouridine synthesis"/>
    <property type="evidence" value="ECO:0007669"/>
    <property type="project" value="UniProtKB-ARBA"/>
</dbReference>
<protein>
    <recommendedName>
        <fullName evidence="8">Pseudouridine synthase</fullName>
        <ecNumber evidence="8">5.4.99.-</ecNumber>
    </recommendedName>
</protein>
<reference evidence="11 12" key="1">
    <citation type="journal article" date="2018" name="ISME J.">
        <title>Endosymbiont genomes yield clues of tubeworm success.</title>
        <authorList>
            <person name="Li Y."/>
            <person name="Liles M.R."/>
            <person name="Halanych K.M."/>
        </authorList>
    </citation>
    <scope>NUCLEOTIDE SEQUENCE [LARGE SCALE GENOMIC DNA]</scope>
    <source>
        <strain evidence="11">A1462</strain>
    </source>
</reference>
<evidence type="ECO:0000256" key="3">
    <source>
        <dbReference type="ARBA" id="ARBA00022884"/>
    </source>
</evidence>
<dbReference type="Gene3D" id="3.10.290.10">
    <property type="entry name" value="RNA-binding S4 domain"/>
    <property type="match status" value="1"/>
</dbReference>
<feature type="domain" description="RNA-binding S4" evidence="10">
    <location>
        <begin position="10"/>
        <end position="72"/>
    </location>
</feature>
<evidence type="ECO:0000313" key="11">
    <source>
        <dbReference type="EMBL" id="RDH86203.1"/>
    </source>
</evidence>
<name>A0A370DMZ4_9GAMM</name>
<dbReference type="Proteomes" id="UP000254771">
    <property type="component" value="Unassembled WGS sequence"/>
</dbReference>
<dbReference type="NCBIfam" id="TIGR00093">
    <property type="entry name" value="pseudouridine synthase"/>
    <property type="match status" value="1"/>
</dbReference>
<dbReference type="SUPFAM" id="SSF55120">
    <property type="entry name" value="Pseudouridine synthase"/>
    <property type="match status" value="1"/>
</dbReference>
<dbReference type="Pfam" id="PF01479">
    <property type="entry name" value="S4"/>
    <property type="match status" value="1"/>
</dbReference>
<dbReference type="PROSITE" id="PS50889">
    <property type="entry name" value="S4"/>
    <property type="match status" value="1"/>
</dbReference>
<keyword evidence="4 8" id="KW-0413">Isomerase</keyword>
<evidence type="ECO:0000256" key="4">
    <source>
        <dbReference type="ARBA" id="ARBA00023235"/>
    </source>
</evidence>
<comment type="similarity">
    <text evidence="1 8">Belongs to the pseudouridine synthase RsuA family.</text>
</comment>
<evidence type="ECO:0000256" key="9">
    <source>
        <dbReference type="SAM" id="MobiDB-lite"/>
    </source>
</evidence>
<dbReference type="InterPro" id="IPR018496">
    <property type="entry name" value="PsdUridine_synth_RsuA/RluB_CS"/>
</dbReference>
<evidence type="ECO:0000256" key="8">
    <source>
        <dbReference type="RuleBase" id="RU003887"/>
    </source>
</evidence>
<dbReference type="PANTHER" id="PTHR47683:SF3">
    <property type="entry name" value="RIBOSOMAL LARGE SUBUNIT PSEUDOURIDINE SYNTHASE B"/>
    <property type="match status" value="1"/>
</dbReference>
<dbReference type="CDD" id="cd02556">
    <property type="entry name" value="PseudoU_synth_RluB"/>
    <property type="match status" value="1"/>
</dbReference>
<evidence type="ECO:0000256" key="7">
    <source>
        <dbReference type="PROSITE-ProRule" id="PRU00182"/>
    </source>
</evidence>
<dbReference type="GO" id="GO:0003723">
    <property type="term" value="F:RNA binding"/>
    <property type="evidence" value="ECO:0007669"/>
    <property type="project" value="UniProtKB-KW"/>
</dbReference>
<feature type="compositionally biased region" description="Basic and acidic residues" evidence="9">
    <location>
        <begin position="252"/>
        <end position="305"/>
    </location>
</feature>
<dbReference type="CDD" id="cd00165">
    <property type="entry name" value="S4"/>
    <property type="match status" value="1"/>
</dbReference>
<comment type="function">
    <text evidence="6">Responsible for synthesis of pseudouridine from uracil-2605 in 23S ribosomal RNA.</text>
</comment>
<organism evidence="11 12">
    <name type="scientific">endosymbiont of Escarpia spicata</name>
    <dbReference type="NCBI Taxonomy" id="2200908"/>
    <lineage>
        <taxon>Bacteria</taxon>
        <taxon>Pseudomonadati</taxon>
        <taxon>Pseudomonadota</taxon>
        <taxon>Gammaproteobacteria</taxon>
        <taxon>sulfur-oxidizing symbionts</taxon>
    </lineage>
</organism>
<dbReference type="EMBL" id="QFXE01000010">
    <property type="protein sequence ID" value="RDH86203.1"/>
    <property type="molecule type" value="Genomic_DNA"/>
</dbReference>
<dbReference type="InterPro" id="IPR020103">
    <property type="entry name" value="PsdUridine_synth_cat_dom_sf"/>
</dbReference>
<sequence>MSDKSINSGERLQKVLANAGMGSRREIESWISAGRIEVNGETAQLGQRVQPSDRIKVDGRPVSSKRMAAPEREVMVYNKPEGELVTRKDPEGRRTVFEHLPRLKHGRWIPVGRLDLNSSGLLLLTTDGELANRLMHPSRQVEREYAVRVMGQVTEDQLKQLTHGVELEDGPARFEEIVESGGDGINRWYHVVIMEGRQREVRRMWEAVGAQVNRLKRVRYGSVMLDSALKVGRWRYLNTPELNELLEAMGLEPEKRQRAPRSGGDDRYSGRTSKDGARQRREDGPKRPWKGRDSEKSKSPGRSDGESGPWKRKPGKKSAPTKRREGTSDPWGRKKR</sequence>
<keyword evidence="2" id="KW-0698">rRNA processing</keyword>
<feature type="compositionally biased region" description="Basic residues" evidence="9">
    <location>
        <begin position="310"/>
        <end position="321"/>
    </location>
</feature>
<dbReference type="InterPro" id="IPR042092">
    <property type="entry name" value="PsdUridine_s_RsuA/RluB/E/F_cat"/>
</dbReference>